<dbReference type="InterPro" id="IPR036928">
    <property type="entry name" value="AS_sf"/>
</dbReference>
<dbReference type="InterPro" id="IPR053844">
    <property type="entry name" value="AH_C"/>
</dbReference>
<dbReference type="InterPro" id="IPR014085">
    <property type="entry name" value="Allophanate_hydrolase"/>
</dbReference>
<dbReference type="GO" id="GO:0004039">
    <property type="term" value="F:allophanate hydrolase activity"/>
    <property type="evidence" value="ECO:0007669"/>
    <property type="project" value="UniProtKB-EC"/>
</dbReference>
<sequence>MEFTSIQQLLAAYQSGEITPADYLYSQWKKAQNDQHNCWISLISEAQLDGYLKALRNHKPENKPLYGVPFAIKDNIDLAGLQTTAACKEFAYTPGQSAFVVQALIEAGAVPLGKTNLDQFATGLNGTRSPFGACKNSIDPAYVSGGSSSGSAVSVALGQVMFSLGTDTAGSGRIPAAFNRLVGMKASIGRISCRGVVPACRTLDCVTLFAHSVEDIEYLLPIAGQYDAGDAYARDFSESDADIVYLSDAVRIGVPKTDNLEFFGNADFQRRFELSKEKLAANGAELVEMDIQDFLDAATLLYQGPWVAERYAAIEGFFDEHETQCEPTIQAILGSASKFSAVDAFNAHYQLKALKKRCDAKLKTVDAVIVPTSGTIYTIEEMLDDPIQKNTDFGYYTNFMNLLDYAAIAIPADNETEQMPFGITLFSDQGSESKLLDLAKAYIANEAVSVGESIDETMVIAVCGAHMEGLPLNHQLKDRHASFIDKRRSASSYRFYALAGEGPKRPGMVRVNEAGVSIEMELWEVPTSRVGDFLAGIPSPLGLGKVELDDGTWVTGFICQASAIEGAKDISSYGSWRLYLTNNS</sequence>
<keyword evidence="4" id="KW-1185">Reference proteome</keyword>
<dbReference type="EC" id="3.5.1.54" evidence="3"/>
<evidence type="ECO:0000313" key="3">
    <source>
        <dbReference type="EMBL" id="CZF81854.1"/>
    </source>
</evidence>
<dbReference type="NCBIfam" id="TIGR02713">
    <property type="entry name" value="allophanate_hyd"/>
    <property type="match status" value="1"/>
</dbReference>
<evidence type="ECO:0000313" key="4">
    <source>
        <dbReference type="Proteomes" id="UP000071641"/>
    </source>
</evidence>
<evidence type="ECO:0000259" key="2">
    <source>
        <dbReference type="Pfam" id="PF21986"/>
    </source>
</evidence>
<name>A0A128F633_9GAMM</name>
<dbReference type="SUPFAM" id="SSF75304">
    <property type="entry name" value="Amidase signature (AS) enzymes"/>
    <property type="match status" value="1"/>
</dbReference>
<evidence type="ECO:0000259" key="1">
    <source>
        <dbReference type="Pfam" id="PF01425"/>
    </source>
</evidence>
<dbReference type="Gene3D" id="1.20.58.1700">
    <property type="match status" value="1"/>
</dbReference>
<keyword evidence="3" id="KW-0378">Hydrolase</keyword>
<dbReference type="AlphaFoldDB" id="A0A128F633"/>
<dbReference type="Gene3D" id="3.90.1300.10">
    <property type="entry name" value="Amidase signature (AS) domain"/>
    <property type="match status" value="1"/>
</dbReference>
<dbReference type="Pfam" id="PF21986">
    <property type="entry name" value="AH_C"/>
    <property type="match status" value="1"/>
</dbReference>
<dbReference type="Proteomes" id="UP000071641">
    <property type="component" value="Unassembled WGS sequence"/>
</dbReference>
<dbReference type="OrthoDB" id="8872210at2"/>
<organism evidence="3 4">
    <name type="scientific">Grimontia celer</name>
    <dbReference type="NCBI Taxonomy" id="1796497"/>
    <lineage>
        <taxon>Bacteria</taxon>
        <taxon>Pseudomonadati</taxon>
        <taxon>Pseudomonadota</taxon>
        <taxon>Gammaproteobacteria</taxon>
        <taxon>Vibrionales</taxon>
        <taxon>Vibrionaceae</taxon>
        <taxon>Grimontia</taxon>
    </lineage>
</organism>
<dbReference type="Pfam" id="PF01425">
    <property type="entry name" value="Amidase"/>
    <property type="match status" value="1"/>
</dbReference>
<dbReference type="PANTHER" id="PTHR11895:SF169">
    <property type="entry name" value="GLUTAMYL-TRNA(GLN) AMIDOTRANSFERASE"/>
    <property type="match status" value="1"/>
</dbReference>
<feature type="domain" description="Amidase" evidence="1">
    <location>
        <begin position="31"/>
        <end position="436"/>
    </location>
</feature>
<dbReference type="STRING" id="1796497.GCE9029_02868"/>
<dbReference type="RefSeq" id="WP_062664032.1">
    <property type="nucleotide sequence ID" value="NZ_FIZX01000002.1"/>
</dbReference>
<dbReference type="PANTHER" id="PTHR11895">
    <property type="entry name" value="TRANSAMIDASE"/>
    <property type="match status" value="1"/>
</dbReference>
<dbReference type="NCBIfam" id="NF006043">
    <property type="entry name" value="PRK08186.1"/>
    <property type="match status" value="1"/>
</dbReference>
<protein>
    <submittedName>
        <fullName evidence="3">Allophanate hydrolase</fullName>
        <ecNumber evidence="3">3.5.1.54</ecNumber>
    </submittedName>
</protein>
<proteinExistence type="predicted"/>
<feature type="domain" description="Allophanate hydrolase C-terminal" evidence="2">
    <location>
        <begin position="460"/>
        <end position="580"/>
    </location>
</feature>
<dbReference type="Gene3D" id="3.10.490.10">
    <property type="entry name" value="Gamma-glutamyl cyclotransferase-like"/>
    <property type="match status" value="1"/>
</dbReference>
<reference evidence="4" key="1">
    <citation type="submission" date="2016-02" db="EMBL/GenBank/DDBJ databases">
        <authorList>
            <person name="Rodrigo-Torres Lidia"/>
            <person name="Arahal R.David."/>
        </authorList>
    </citation>
    <scope>NUCLEOTIDE SEQUENCE [LARGE SCALE GENOMIC DNA]</scope>
    <source>
        <strain evidence="4">CECT 9029</strain>
    </source>
</reference>
<dbReference type="InterPro" id="IPR000120">
    <property type="entry name" value="Amidase"/>
</dbReference>
<dbReference type="InterPro" id="IPR023631">
    <property type="entry name" value="Amidase_dom"/>
</dbReference>
<accession>A0A128F633</accession>
<dbReference type="EMBL" id="FIZX01000002">
    <property type="protein sequence ID" value="CZF81854.1"/>
    <property type="molecule type" value="Genomic_DNA"/>
</dbReference>
<gene>
    <name evidence="3" type="primary">atzF</name>
    <name evidence="3" type="ORF">GCE9029_02868</name>
</gene>